<dbReference type="PANTHER" id="PTHR46632">
    <property type="entry name" value="E3 UBIQUITIN-PROTEIN LIGASE SINA-LIKE 4"/>
    <property type="match status" value="1"/>
</dbReference>
<accession>A0A6V7Q5S4</accession>
<evidence type="ECO:0000256" key="5">
    <source>
        <dbReference type="ARBA" id="ARBA00022679"/>
    </source>
</evidence>
<evidence type="ECO:0000256" key="12">
    <source>
        <dbReference type="SAM" id="MobiDB-lite"/>
    </source>
</evidence>
<dbReference type="CDD" id="cd16571">
    <property type="entry name" value="RING-HC_SIAHs"/>
    <property type="match status" value="1"/>
</dbReference>
<name>A0A6V7Q5S4_ANACO</name>
<feature type="compositionally biased region" description="Acidic residues" evidence="12">
    <location>
        <begin position="65"/>
        <end position="82"/>
    </location>
</feature>
<evidence type="ECO:0000256" key="3">
    <source>
        <dbReference type="ARBA" id="ARBA00009119"/>
    </source>
</evidence>
<dbReference type="EC" id="2.3.2.27" evidence="4"/>
<keyword evidence="5" id="KW-0808">Transferase</keyword>
<comment type="catalytic activity">
    <reaction evidence="1">
        <text>S-ubiquitinyl-[E2 ubiquitin-conjugating enzyme]-L-cysteine + [acceptor protein]-L-lysine = [E2 ubiquitin-conjugating enzyme]-L-cysteine + N(6)-ubiquitinyl-[acceptor protein]-L-lysine.</text>
        <dbReference type="EC" id="2.3.2.27"/>
    </reaction>
</comment>
<dbReference type="SUPFAM" id="SSF49599">
    <property type="entry name" value="TRAF domain-like"/>
    <property type="match status" value="1"/>
</dbReference>
<evidence type="ECO:0000256" key="10">
    <source>
        <dbReference type="ARBA" id="ARBA00024004"/>
    </source>
</evidence>
<evidence type="ECO:0000256" key="7">
    <source>
        <dbReference type="ARBA" id="ARBA00022771"/>
    </source>
</evidence>
<evidence type="ECO:0000256" key="4">
    <source>
        <dbReference type="ARBA" id="ARBA00012483"/>
    </source>
</evidence>
<dbReference type="GO" id="GO:0061630">
    <property type="term" value="F:ubiquitin protein ligase activity"/>
    <property type="evidence" value="ECO:0007669"/>
    <property type="project" value="UniProtKB-EC"/>
</dbReference>
<dbReference type="AlphaFoldDB" id="A0A6V7Q5S4"/>
<proteinExistence type="inferred from homology"/>
<comment type="function">
    <text evidence="10">E3 ubiquitin-protein ligase that mediates ubiquitination and subsequent proteasomal degradation of target proteins. E3 ubiquitin ligases accept ubiquitin from an E2 ubiquitin-conjugating enzyme in the form of a thioester and then directly transfers the ubiquitin to targeted substrates. It probably triggers the ubiquitin-mediated degradation of different substrates.</text>
</comment>
<evidence type="ECO:0000256" key="6">
    <source>
        <dbReference type="ARBA" id="ARBA00022723"/>
    </source>
</evidence>
<dbReference type="PANTHER" id="PTHR46632:SF16">
    <property type="entry name" value="E3 UBIQUITIN-PROTEIN LIGASE SINA-LIKE 10"/>
    <property type="match status" value="1"/>
</dbReference>
<evidence type="ECO:0000256" key="1">
    <source>
        <dbReference type="ARBA" id="ARBA00000900"/>
    </source>
</evidence>
<keyword evidence="6" id="KW-0479">Metal-binding</keyword>
<keyword evidence="8" id="KW-0833">Ubl conjugation pathway</keyword>
<dbReference type="Pfam" id="PF21362">
    <property type="entry name" value="Sina_RING"/>
    <property type="match status" value="1"/>
</dbReference>
<dbReference type="InterPro" id="IPR044286">
    <property type="entry name" value="SINL_plant"/>
</dbReference>
<organism evidence="14">
    <name type="scientific">Ananas comosus var. bracteatus</name>
    <name type="common">red pineapple</name>
    <dbReference type="NCBI Taxonomy" id="296719"/>
    <lineage>
        <taxon>Eukaryota</taxon>
        <taxon>Viridiplantae</taxon>
        <taxon>Streptophyta</taxon>
        <taxon>Embryophyta</taxon>
        <taxon>Tracheophyta</taxon>
        <taxon>Spermatophyta</taxon>
        <taxon>Magnoliopsida</taxon>
        <taxon>Liliopsida</taxon>
        <taxon>Poales</taxon>
        <taxon>Bromeliaceae</taxon>
        <taxon>Bromelioideae</taxon>
        <taxon>Ananas</taxon>
    </lineage>
</organism>
<gene>
    <name evidence="14" type="ORF">CB5_LOCUS21397</name>
</gene>
<dbReference type="EMBL" id="LR862133">
    <property type="protein sequence ID" value="CAD1838186.1"/>
    <property type="molecule type" value="Genomic_DNA"/>
</dbReference>
<comment type="pathway">
    <text evidence="2">Protein modification; protein ubiquitination.</text>
</comment>
<evidence type="ECO:0000256" key="9">
    <source>
        <dbReference type="ARBA" id="ARBA00022833"/>
    </source>
</evidence>
<feature type="region of interest" description="Disordered" evidence="12">
    <location>
        <begin position="1"/>
        <end position="90"/>
    </location>
</feature>
<feature type="compositionally biased region" description="Polar residues" evidence="12">
    <location>
        <begin position="12"/>
        <end position="24"/>
    </location>
</feature>
<evidence type="ECO:0000256" key="11">
    <source>
        <dbReference type="PROSITE-ProRule" id="PRU00455"/>
    </source>
</evidence>
<evidence type="ECO:0000256" key="2">
    <source>
        <dbReference type="ARBA" id="ARBA00004906"/>
    </source>
</evidence>
<dbReference type="PROSITE" id="PS51081">
    <property type="entry name" value="ZF_SIAH"/>
    <property type="match status" value="1"/>
</dbReference>
<comment type="similarity">
    <text evidence="3">Belongs to the SINA (Seven in absentia) family.</text>
</comment>
<evidence type="ECO:0000313" key="14">
    <source>
        <dbReference type="EMBL" id="CAD1838186.1"/>
    </source>
</evidence>
<sequence>MKSALPEPYTATPLQNPFVSTSSLPFRAHGEALLRRGGKATNGPPRKRKRSCCGGGRRSLAAAAAEEDGEREGRVEEEEEEEAPPKERSEMIGVNIDSHYLECFICIEPLGPPLYQCRNGHVVCFSCWSKRDNRCYMCSDEGNCTRNIWLEKIIESIKVSCSYAKWGCRESINFAQKTAHKETCIFAPSKCPFRGCTYKGYKGLWPIHFIMIHSKTPKRFKYNQVFKISVPTRDPFTVLIAGDDYIGKHVFLLLHNSFELVGCAFSLVCLQSGVSTWQFSYDIEVNTGNRPPLQFKANVGVIKEWKGVHRTDASLMVRSDFRNSDGEFVLDLCIRKTGSSAVSKEEVRGWSLKFLQTETSTSISLAEGANSDGTKRNASVG</sequence>
<dbReference type="InterPro" id="IPR013010">
    <property type="entry name" value="Znf_SIAH"/>
</dbReference>
<dbReference type="GO" id="GO:0008270">
    <property type="term" value="F:zinc ion binding"/>
    <property type="evidence" value="ECO:0007669"/>
    <property type="project" value="UniProtKB-KW"/>
</dbReference>
<evidence type="ECO:0000256" key="8">
    <source>
        <dbReference type="ARBA" id="ARBA00022786"/>
    </source>
</evidence>
<dbReference type="InterPro" id="IPR049548">
    <property type="entry name" value="Sina-like_RING"/>
</dbReference>
<dbReference type="GO" id="GO:0016567">
    <property type="term" value="P:protein ubiquitination"/>
    <property type="evidence" value="ECO:0007669"/>
    <property type="project" value="UniProtKB-UniPathway"/>
</dbReference>
<feature type="domain" description="SIAH-type" evidence="13">
    <location>
        <begin position="156"/>
        <end position="214"/>
    </location>
</feature>
<reference evidence="14" key="1">
    <citation type="submission" date="2020-07" db="EMBL/GenBank/DDBJ databases">
        <authorList>
            <person name="Lin J."/>
        </authorList>
    </citation>
    <scope>NUCLEOTIDE SEQUENCE</scope>
</reference>
<dbReference type="Gene3D" id="3.30.40.10">
    <property type="entry name" value="Zinc/RING finger domain, C3HC4 (zinc finger)"/>
    <property type="match status" value="1"/>
</dbReference>
<protein>
    <recommendedName>
        <fullName evidence="4">RING-type E3 ubiquitin transferase</fullName>
        <ecNumber evidence="4">2.3.2.27</ecNumber>
    </recommendedName>
</protein>
<dbReference type="UniPathway" id="UPA00143"/>
<dbReference type="Pfam" id="PF21361">
    <property type="entry name" value="Sina_ZnF"/>
    <property type="match status" value="1"/>
</dbReference>
<keyword evidence="7 11" id="KW-0863">Zinc-finger</keyword>
<keyword evidence="9" id="KW-0862">Zinc</keyword>
<evidence type="ECO:0000259" key="13">
    <source>
        <dbReference type="PROSITE" id="PS51081"/>
    </source>
</evidence>
<dbReference type="InterPro" id="IPR013083">
    <property type="entry name" value="Znf_RING/FYVE/PHD"/>
</dbReference>